<dbReference type="AlphaFoldDB" id="A0A094ZQG9"/>
<feature type="transmembrane region" description="Helical" evidence="1">
    <location>
        <begin position="57"/>
        <end position="79"/>
    </location>
</feature>
<dbReference type="GeneID" id="24592773"/>
<evidence type="ECO:0000313" key="2">
    <source>
        <dbReference type="EMBL" id="KAH9583332.1"/>
    </source>
</evidence>
<keyword evidence="1" id="KW-1133">Transmembrane helix</keyword>
<organism evidence="3">
    <name type="scientific">Schistosoma haematobium</name>
    <name type="common">Blood fluke</name>
    <dbReference type="NCBI Taxonomy" id="6185"/>
    <lineage>
        <taxon>Eukaryota</taxon>
        <taxon>Metazoa</taxon>
        <taxon>Spiralia</taxon>
        <taxon>Lophotrochozoa</taxon>
        <taxon>Platyhelminthes</taxon>
        <taxon>Trematoda</taxon>
        <taxon>Digenea</taxon>
        <taxon>Strigeidida</taxon>
        <taxon>Schistosomatoidea</taxon>
        <taxon>Schistosomatidae</taxon>
        <taxon>Schistosoma</taxon>
    </lineage>
</organism>
<dbReference type="KEGG" id="shx:MS3_00007765"/>
<keyword evidence="1" id="KW-0812">Transmembrane</keyword>
<keyword evidence="1" id="KW-0472">Membrane</keyword>
<reference evidence="2" key="3">
    <citation type="submission" date="2021-06" db="EMBL/GenBank/DDBJ databases">
        <title>Chromosome-level genome assembly for S. haematobium.</title>
        <authorList>
            <person name="Stroehlein A.J."/>
        </authorList>
    </citation>
    <scope>NUCLEOTIDE SEQUENCE</scope>
</reference>
<sequence>MMYQNNIDYILNTFTGVSFSFLVRNRRVTILTFMGNTVKLLVLMMRNNKQFFGKFSLIFLSGTMLHRSVVLKIMCLMMLKDLFSNPLITTPFQHSENTKSRINSWNVDSDCVFFTVFFVQ</sequence>
<reference evidence="3" key="1">
    <citation type="journal article" date="2012" name="Nat. Genet.">
        <title>Whole-genome sequence of Schistosoma haematobium.</title>
        <authorList>
            <person name="Young N.D."/>
            <person name="Jex A.R."/>
            <person name="Li B."/>
            <person name="Liu S."/>
            <person name="Yang L."/>
            <person name="Xiong Z."/>
            <person name="Li Y."/>
            <person name="Cantacessi C."/>
            <person name="Hall R.S."/>
            <person name="Xu X."/>
            <person name="Chen F."/>
            <person name="Wu X."/>
            <person name="Zerlotini A."/>
            <person name="Oliveira G."/>
            <person name="Hofmann A."/>
            <person name="Zhang G."/>
            <person name="Fang X."/>
            <person name="Kang Y."/>
            <person name="Campbell B.E."/>
            <person name="Loukas A."/>
            <person name="Ranganathan S."/>
            <person name="Rollinson D."/>
            <person name="Rinaldi G."/>
            <person name="Brindley P.J."/>
            <person name="Yang H."/>
            <person name="Wang J."/>
            <person name="Wang J."/>
            <person name="Gasser R.B."/>
        </authorList>
    </citation>
    <scope>NUCLEOTIDE SEQUENCE [LARGE SCALE GENOMIC DNA]</scope>
</reference>
<dbReference type="RefSeq" id="XP_012796757.1">
    <property type="nucleotide sequence ID" value="XM_012941303.1"/>
</dbReference>
<proteinExistence type="predicted"/>
<dbReference type="EMBL" id="AMPZ03000005">
    <property type="protein sequence ID" value="KAH9583332.1"/>
    <property type="molecule type" value="Genomic_DNA"/>
</dbReference>
<dbReference type="CTD" id="24592773"/>
<evidence type="ECO:0000313" key="4">
    <source>
        <dbReference type="Proteomes" id="UP000471633"/>
    </source>
</evidence>
<name>A0A094ZQG9_SCHHA</name>
<gene>
    <name evidence="2" type="ORF">MS3_00007765</name>
    <name evidence="3" type="ORF">MS3_05312</name>
</gene>
<evidence type="ECO:0000313" key="3">
    <source>
        <dbReference type="EMBL" id="KGB36995.1"/>
    </source>
</evidence>
<protein>
    <submittedName>
        <fullName evidence="3">Uncharacterized protein</fullName>
    </submittedName>
</protein>
<reference evidence="2" key="4">
    <citation type="journal article" date="2022" name="PLoS Pathog.">
        <title>Chromosome-level genome of Schistosoma haematobium underpins genome-wide explorations of molecular variation.</title>
        <authorList>
            <person name="Stroehlein A.J."/>
            <person name="Korhonen P.K."/>
            <person name="Lee V.V."/>
            <person name="Ralph S.A."/>
            <person name="Mentink-Kane M."/>
            <person name="You H."/>
            <person name="McManus D.P."/>
            <person name="Tchuente L.T."/>
            <person name="Stothard J.R."/>
            <person name="Kaur P."/>
            <person name="Dudchenko O."/>
            <person name="Aiden E.L."/>
            <person name="Yang B."/>
            <person name="Yang H."/>
            <person name="Emery A.M."/>
            <person name="Webster B.L."/>
            <person name="Brindley P.J."/>
            <person name="Rollinson D."/>
            <person name="Chang B.C.H."/>
            <person name="Gasser R.B."/>
            <person name="Young N.D."/>
        </authorList>
    </citation>
    <scope>NUCLEOTIDE SEQUENCE</scope>
</reference>
<reference evidence="2" key="2">
    <citation type="journal article" date="2019" name="Gigascience">
        <title>High-quality Schistosoma haematobium genome achieved by single-molecule and long-range sequencing.</title>
        <authorList>
            <person name="Stroehlein A.J."/>
            <person name="Korhonen P.K."/>
            <person name="Chong T.M."/>
            <person name="Lim Y.L."/>
            <person name="Chan K.G."/>
            <person name="Webster B."/>
            <person name="Rollinson D."/>
            <person name="Brindley P.J."/>
            <person name="Gasser R.B."/>
            <person name="Young N.D."/>
        </authorList>
    </citation>
    <scope>NUCLEOTIDE SEQUENCE</scope>
</reference>
<accession>A0A094ZQG9</accession>
<dbReference type="Proteomes" id="UP000471633">
    <property type="component" value="Unassembled WGS sequence"/>
</dbReference>
<evidence type="ECO:0000256" key="1">
    <source>
        <dbReference type="SAM" id="Phobius"/>
    </source>
</evidence>
<keyword evidence="4" id="KW-1185">Reference proteome</keyword>
<dbReference type="EMBL" id="KL250833">
    <property type="protein sequence ID" value="KGB36995.1"/>
    <property type="molecule type" value="Genomic_DNA"/>
</dbReference>